<dbReference type="PANTHER" id="PTHR37828">
    <property type="entry name" value="GSR2449 PROTEIN"/>
    <property type="match status" value="1"/>
</dbReference>
<dbReference type="RefSeq" id="WP_135850144.1">
    <property type="nucleotide sequence ID" value="NZ_RHPJ01000003.1"/>
</dbReference>
<sequence>MSVFAVEYTYDDRAQERDAVRPAHREFLRGLLEAGDLLASGPLADGSGALLVVVADDDDAAADLLAADPFRAAGLILTTTARGWSPVIGPWSSHA</sequence>
<comment type="similarity">
    <text evidence="1">Belongs to the YciI family.</text>
</comment>
<evidence type="ECO:0000313" key="4">
    <source>
        <dbReference type="Proteomes" id="UP000297318"/>
    </source>
</evidence>
<keyword evidence="4" id="KW-1185">Reference proteome</keyword>
<feature type="domain" description="YCII-related" evidence="2">
    <location>
        <begin position="4"/>
        <end position="78"/>
    </location>
</feature>
<dbReference type="Gene3D" id="3.30.70.1060">
    <property type="entry name" value="Dimeric alpha+beta barrel"/>
    <property type="match status" value="1"/>
</dbReference>
<dbReference type="OrthoDB" id="8968203at2"/>
<accession>A0A4Z1E0H5</accession>
<dbReference type="AlphaFoldDB" id="A0A4Z1E0H5"/>
<comment type="caution">
    <text evidence="3">The sequence shown here is derived from an EMBL/GenBank/DDBJ whole genome shotgun (WGS) entry which is preliminary data.</text>
</comment>
<dbReference type="EMBL" id="RHPJ01000003">
    <property type="protein sequence ID" value="TGO04568.1"/>
    <property type="molecule type" value="Genomic_DNA"/>
</dbReference>
<organism evidence="3 4">
    <name type="scientific">Serinibacter arcticus</name>
    <dbReference type="NCBI Taxonomy" id="1655435"/>
    <lineage>
        <taxon>Bacteria</taxon>
        <taxon>Bacillati</taxon>
        <taxon>Actinomycetota</taxon>
        <taxon>Actinomycetes</taxon>
        <taxon>Micrococcales</taxon>
        <taxon>Beutenbergiaceae</taxon>
        <taxon>Serinibacter</taxon>
    </lineage>
</organism>
<evidence type="ECO:0000256" key="1">
    <source>
        <dbReference type="ARBA" id="ARBA00007689"/>
    </source>
</evidence>
<name>A0A4Z1E0H5_9MICO</name>
<dbReference type="PANTHER" id="PTHR37828:SF1">
    <property type="entry name" value="YCII-RELATED DOMAIN-CONTAINING PROTEIN"/>
    <property type="match status" value="1"/>
</dbReference>
<gene>
    <name evidence="3" type="ORF">SERN_2161</name>
</gene>
<dbReference type="Proteomes" id="UP000297318">
    <property type="component" value="Unassembled WGS sequence"/>
</dbReference>
<protein>
    <recommendedName>
        <fullName evidence="2">YCII-related domain-containing protein</fullName>
    </recommendedName>
</protein>
<proteinExistence type="inferred from homology"/>
<reference evidence="3 4" key="1">
    <citation type="submission" date="2018-11" db="EMBL/GenBank/DDBJ databases">
        <title>Complete genome sequencing of the Actinobacteria Serinibacter sp. K3-2.</title>
        <authorList>
            <person name="Rakitin A.L."/>
            <person name="Beletsky A.V."/>
            <person name="Mardanov A.V."/>
            <person name="Ravin N.V."/>
            <person name="Gromova A.S."/>
            <person name="Filippova S.N."/>
            <person name="Gal'Chenko V.F."/>
        </authorList>
    </citation>
    <scope>NUCLEOTIDE SEQUENCE [LARGE SCALE GENOMIC DNA]</scope>
    <source>
        <strain evidence="3 4">K3-2</strain>
    </source>
</reference>
<dbReference type="Pfam" id="PF03795">
    <property type="entry name" value="YCII"/>
    <property type="match status" value="1"/>
</dbReference>
<evidence type="ECO:0000259" key="2">
    <source>
        <dbReference type="Pfam" id="PF03795"/>
    </source>
</evidence>
<dbReference type="InterPro" id="IPR005545">
    <property type="entry name" value="YCII"/>
</dbReference>
<evidence type="ECO:0000313" key="3">
    <source>
        <dbReference type="EMBL" id="TGO04568.1"/>
    </source>
</evidence>
<dbReference type="InterPro" id="IPR011008">
    <property type="entry name" value="Dimeric_a/b-barrel"/>
</dbReference>
<dbReference type="SUPFAM" id="SSF54909">
    <property type="entry name" value="Dimeric alpha+beta barrel"/>
    <property type="match status" value="1"/>
</dbReference>